<dbReference type="Proteomes" id="UP000232003">
    <property type="component" value="Chromosome"/>
</dbReference>
<dbReference type="KEGG" id="nfl:COO91_04002"/>
<dbReference type="EMBL" id="CP024785">
    <property type="protein sequence ID" value="AUB38045.1"/>
    <property type="molecule type" value="Genomic_DNA"/>
</dbReference>
<proteinExistence type="predicted"/>
<evidence type="ECO:0000313" key="1">
    <source>
        <dbReference type="EMBL" id="AUB38045.1"/>
    </source>
</evidence>
<protein>
    <submittedName>
        <fullName evidence="1">Transcriptional regulator RutR of pyrimidine catabolism</fullName>
    </submittedName>
</protein>
<sequence length="98" mass="10762">MSEQLLMTLEKRESTVPTSKQANAVAQQANAVAQQANAVAQQANAVTQQANAVAQPDFSRDVEKGIDFCKRSTQPLVSVVRLLLCPFVTLLHWTDCEY</sequence>
<organism evidence="1 2">
    <name type="scientific">Nostoc flagelliforme CCNUN1</name>
    <dbReference type="NCBI Taxonomy" id="2038116"/>
    <lineage>
        <taxon>Bacteria</taxon>
        <taxon>Bacillati</taxon>
        <taxon>Cyanobacteriota</taxon>
        <taxon>Cyanophyceae</taxon>
        <taxon>Nostocales</taxon>
        <taxon>Nostocaceae</taxon>
        <taxon>Nostoc</taxon>
    </lineage>
</organism>
<name>A0A2K8STB7_9NOSO</name>
<gene>
    <name evidence="1" type="ORF">COO91_04002</name>
</gene>
<reference evidence="1 2" key="1">
    <citation type="submission" date="2017-11" db="EMBL/GenBank/DDBJ databases">
        <title>Complete genome of a free-living desiccation-tolerant cyanobacterium and its photosynthetic adaptation to extreme terrestrial habitat.</title>
        <authorList>
            <person name="Shang J."/>
        </authorList>
    </citation>
    <scope>NUCLEOTIDE SEQUENCE [LARGE SCALE GENOMIC DNA]</scope>
    <source>
        <strain evidence="1 2">CCNUN1</strain>
    </source>
</reference>
<keyword evidence="2" id="KW-1185">Reference proteome</keyword>
<accession>A0A2K8STB7</accession>
<dbReference type="AlphaFoldDB" id="A0A2K8STB7"/>
<evidence type="ECO:0000313" key="2">
    <source>
        <dbReference type="Proteomes" id="UP000232003"/>
    </source>
</evidence>